<feature type="region of interest" description="N-terminal hotdog fold" evidence="11">
    <location>
        <begin position="1581"/>
        <end position="1703"/>
    </location>
</feature>
<dbReference type="Gene3D" id="3.40.47.10">
    <property type="match status" value="2"/>
</dbReference>
<dbReference type="CDD" id="cd08956">
    <property type="entry name" value="KR_3_FAS_SDR_x"/>
    <property type="match status" value="2"/>
</dbReference>
<dbReference type="InterPro" id="IPR016036">
    <property type="entry name" value="Malonyl_transacylase_ACP-bd"/>
</dbReference>
<dbReference type="PROSITE" id="PS52019">
    <property type="entry name" value="PKS_MFAS_DH"/>
    <property type="match status" value="2"/>
</dbReference>
<keyword evidence="4" id="KW-0597">Phosphoprotein</keyword>
<organism evidence="16 17">
    <name type="scientific">Nocardia nova SH22a</name>
    <dbReference type="NCBI Taxonomy" id="1415166"/>
    <lineage>
        <taxon>Bacteria</taxon>
        <taxon>Bacillati</taxon>
        <taxon>Actinomycetota</taxon>
        <taxon>Actinomycetes</taxon>
        <taxon>Mycobacteriales</taxon>
        <taxon>Nocardiaceae</taxon>
        <taxon>Nocardia</taxon>
    </lineage>
</organism>
<dbReference type="Gene3D" id="3.30.70.3290">
    <property type="match status" value="2"/>
</dbReference>
<dbReference type="Pfam" id="PF00550">
    <property type="entry name" value="PP-binding"/>
    <property type="match status" value="3"/>
</dbReference>
<feature type="domain" description="Carrier" evidence="13">
    <location>
        <begin position="4447"/>
        <end position="4522"/>
    </location>
</feature>
<dbReference type="Pfam" id="PF00501">
    <property type="entry name" value="AMP-binding"/>
    <property type="match status" value="1"/>
</dbReference>
<dbReference type="FunFam" id="3.40.366.10:FF:000002">
    <property type="entry name" value="Probable polyketide synthase 2"/>
    <property type="match status" value="2"/>
</dbReference>
<comment type="pathway">
    <text evidence="1">Lipid metabolism.</text>
</comment>
<dbReference type="Pfam" id="PF22953">
    <property type="entry name" value="SpnB_Rossmann"/>
    <property type="match status" value="2"/>
</dbReference>
<dbReference type="Gene3D" id="3.40.50.12780">
    <property type="entry name" value="N-terminal domain of ligase-like"/>
    <property type="match status" value="1"/>
</dbReference>
<dbReference type="SMART" id="SM00823">
    <property type="entry name" value="PKS_PP"/>
    <property type="match status" value="3"/>
</dbReference>
<dbReference type="GO" id="GO:0016491">
    <property type="term" value="F:oxidoreductase activity"/>
    <property type="evidence" value="ECO:0007669"/>
    <property type="project" value="InterPro"/>
</dbReference>
<dbReference type="Gene3D" id="1.10.1200.10">
    <property type="entry name" value="ACP-like"/>
    <property type="match status" value="3"/>
</dbReference>
<dbReference type="PATRIC" id="fig|1415166.3.peg.7627"/>
<dbReference type="PROSITE" id="PS00455">
    <property type="entry name" value="AMP_BINDING"/>
    <property type="match status" value="1"/>
</dbReference>
<dbReference type="CDD" id="cd00833">
    <property type="entry name" value="PKS"/>
    <property type="match status" value="2"/>
</dbReference>
<dbReference type="SUPFAM" id="SSF56801">
    <property type="entry name" value="Acetyl-CoA synthetase-like"/>
    <property type="match status" value="1"/>
</dbReference>
<evidence type="ECO:0000256" key="6">
    <source>
        <dbReference type="ARBA" id="ARBA00022679"/>
    </source>
</evidence>
<dbReference type="InterPro" id="IPR057326">
    <property type="entry name" value="KR_dom"/>
</dbReference>
<evidence type="ECO:0000259" key="13">
    <source>
        <dbReference type="PROSITE" id="PS50075"/>
    </source>
</evidence>
<dbReference type="Proteomes" id="UP000019150">
    <property type="component" value="Chromosome"/>
</dbReference>
<dbReference type="Gene3D" id="3.30.300.30">
    <property type="match status" value="1"/>
</dbReference>
<dbReference type="SUPFAM" id="SSF47336">
    <property type="entry name" value="ACP-like"/>
    <property type="match status" value="3"/>
</dbReference>
<dbReference type="SUPFAM" id="SSF50129">
    <property type="entry name" value="GroES-like"/>
    <property type="match status" value="1"/>
</dbReference>
<dbReference type="SUPFAM" id="SSF51735">
    <property type="entry name" value="NAD(P)-binding Rossmann-fold domains"/>
    <property type="match status" value="5"/>
</dbReference>
<dbReference type="FunFam" id="1.10.1200.10:FF:000007">
    <property type="entry name" value="Probable polyketide synthase pks17"/>
    <property type="match status" value="2"/>
</dbReference>
<dbReference type="Gene3D" id="3.40.50.11460">
    <property type="match status" value="1"/>
</dbReference>
<name>W5TTD0_9NOCA</name>
<dbReference type="FunFam" id="3.40.50.720:FF:000209">
    <property type="entry name" value="Polyketide synthase Pks12"/>
    <property type="match status" value="1"/>
</dbReference>
<dbReference type="SMART" id="SM00827">
    <property type="entry name" value="PKS_AT"/>
    <property type="match status" value="2"/>
</dbReference>
<comment type="similarity">
    <text evidence="2">Belongs to the ATP-dependent AMP-binding enzyme family.</text>
</comment>
<dbReference type="Gene3D" id="3.10.129.110">
    <property type="entry name" value="Polyketide synthase dehydratase"/>
    <property type="match status" value="2"/>
</dbReference>
<evidence type="ECO:0000256" key="8">
    <source>
        <dbReference type="ARBA" id="ARBA00023098"/>
    </source>
</evidence>
<dbReference type="STRING" id="1415166.NONO_c74330"/>
<keyword evidence="3" id="KW-0596">Phosphopantetheine</keyword>
<dbReference type="PROSITE" id="PS50075">
    <property type="entry name" value="CARRIER"/>
    <property type="match status" value="3"/>
</dbReference>
<dbReference type="InterPro" id="IPR045851">
    <property type="entry name" value="AMP-bd_C_sf"/>
</dbReference>
<dbReference type="InterPro" id="IPR036291">
    <property type="entry name" value="NAD(P)-bd_dom_sf"/>
</dbReference>
<feature type="region of interest" description="N-terminal hotdog fold" evidence="11">
    <location>
        <begin position="3732"/>
        <end position="3856"/>
    </location>
</feature>
<dbReference type="InterPro" id="IPR036736">
    <property type="entry name" value="ACP-like_sf"/>
</dbReference>
<feature type="active site" description="Proton acceptor; for dehydratase activity" evidence="11">
    <location>
        <position position="1613"/>
    </location>
</feature>
<dbReference type="InterPro" id="IPR000873">
    <property type="entry name" value="AMP-dep_synth/lig_dom"/>
</dbReference>
<dbReference type="Pfam" id="PF23024">
    <property type="entry name" value="AMP-dom_DIP2-like"/>
    <property type="match status" value="1"/>
</dbReference>
<dbReference type="SMART" id="SM00826">
    <property type="entry name" value="PKS_DH"/>
    <property type="match status" value="2"/>
</dbReference>
<dbReference type="CDD" id="cd05931">
    <property type="entry name" value="FAAL"/>
    <property type="match status" value="1"/>
</dbReference>
<evidence type="ECO:0000256" key="11">
    <source>
        <dbReference type="PROSITE-ProRule" id="PRU01363"/>
    </source>
</evidence>
<keyword evidence="6" id="KW-0808">Transferase</keyword>
<evidence type="ECO:0000256" key="4">
    <source>
        <dbReference type="ARBA" id="ARBA00022553"/>
    </source>
</evidence>
<dbReference type="InterPro" id="IPR049552">
    <property type="entry name" value="PKS_DH_N"/>
</dbReference>
<evidence type="ECO:0000259" key="14">
    <source>
        <dbReference type="PROSITE" id="PS52004"/>
    </source>
</evidence>
<keyword evidence="8" id="KW-0443">Lipid metabolism</keyword>
<dbReference type="PANTHER" id="PTHR43775:SF51">
    <property type="entry name" value="INACTIVE PHENOLPHTHIOCEROL SYNTHESIS POLYKETIDE SYNTHASE TYPE I PKS1-RELATED"/>
    <property type="match status" value="1"/>
</dbReference>
<dbReference type="InterPro" id="IPR020841">
    <property type="entry name" value="PKS_Beta-ketoAc_synthase_dom"/>
</dbReference>
<dbReference type="InterPro" id="IPR020806">
    <property type="entry name" value="PKS_PP-bd"/>
</dbReference>
<feature type="active site" description="Proton donor; for dehydratase activity" evidence="11">
    <location>
        <position position="1774"/>
    </location>
</feature>
<dbReference type="KEGG" id="nno:NONO_c74330"/>
<proteinExistence type="inferred from homology"/>
<dbReference type="InterPro" id="IPR001227">
    <property type="entry name" value="Ac_transferase_dom_sf"/>
</dbReference>
<dbReference type="SMART" id="SM00822">
    <property type="entry name" value="PKS_KR"/>
    <property type="match status" value="2"/>
</dbReference>
<dbReference type="SUPFAM" id="SSF52151">
    <property type="entry name" value="FabD/lysophospholipase-like"/>
    <property type="match status" value="2"/>
</dbReference>
<dbReference type="InterPro" id="IPR011032">
    <property type="entry name" value="GroES-like_sf"/>
</dbReference>
<dbReference type="Pfam" id="PF21089">
    <property type="entry name" value="PKS_DH_N"/>
    <property type="match status" value="2"/>
</dbReference>
<dbReference type="InterPro" id="IPR049900">
    <property type="entry name" value="PKS_mFAS_DH"/>
</dbReference>
<dbReference type="Pfam" id="PF02801">
    <property type="entry name" value="Ketoacyl-synt_C"/>
    <property type="match status" value="2"/>
</dbReference>
<dbReference type="InterPro" id="IPR014031">
    <property type="entry name" value="Ketoacyl_synth_C"/>
</dbReference>
<evidence type="ECO:0000313" key="17">
    <source>
        <dbReference type="Proteomes" id="UP000019150"/>
    </source>
</evidence>
<dbReference type="InterPro" id="IPR013968">
    <property type="entry name" value="PKS_KR"/>
</dbReference>
<dbReference type="FunFam" id="3.40.47.10:FF:000019">
    <property type="entry name" value="Polyketide synthase type I"/>
    <property type="match status" value="2"/>
</dbReference>
<dbReference type="InterPro" id="IPR025110">
    <property type="entry name" value="AMP-bd_C"/>
</dbReference>
<feature type="domain" description="PKS/mFAS DH" evidence="15">
    <location>
        <begin position="3732"/>
        <end position="4004"/>
    </location>
</feature>
<keyword evidence="7" id="KW-0276">Fatty acid metabolism</keyword>
<dbReference type="Pfam" id="PF00698">
    <property type="entry name" value="Acyl_transf_1"/>
    <property type="match status" value="2"/>
</dbReference>
<sequence>MPGPISSQDATGGVMYRSIVDVLATWSSLRPDRVAYRYLETGDVDGATSTLTYAQLERRAHSVAERLREGGFTGERALLLYPPGLEFVPGFFGCAVGSVVAVPAPLPQLHELSRSLRRLRQIVADAEIRCVLTTRAVVDLLGAVVAELPELAAMTWIATDEIDISTAAAFDTPRIDPDSVAFLQYTSGSTSAPRGVIVSHRNLLHNEQAIAETFGHTADLVDNWQGDLFLSWLPVFHDMGLIGPILHTVYLGTTVTLLSPLHFLEKPERWVTAMSAFGAHSSGAPNFGYEIAARRATPELVERLDLSRWRVAFNGAEPIRAETLRRFADTFGPAGFRSESFLPVYGLAEGTLLVSGSGGIDRAPSVIERAKPGEAGTPWVGSGRAPEGISIVIVDPETRIRCADGEVGEIWTASDSVADGYLGHPELTEAVFRATLTDGSGPYLRTGDLGFLSDGELFVTGRAKDVLIIDGRNHYPQDLEASVEAAHATVRAGCVAAFSVEGADGERPVVVAEVKTTDADELAAAEMAVRAVLGTEHGLAPHAIEFVAPRTILKTSSGKIQRQACRAAYLAGELSLVAPKQAAKSGPDTQSVSATTTVTAAATGYDRESVTAWLIDAVAAHTHLDASRIDVHRPLSEFGLGSRGLVELVTELSEHLGRTVDPAMVFEHPTIAQLAAALRPGEVVSEATGERDLSGEPIAIVAMACRLPGGVDDPEALWQLLSGGRDAITEAERWRTEALYDPDPEAVGKAYTLRGGFLDDIDLFDAAFFGIGPREAAAMDPQQRLLLQLSWEVVERSGRDPRTLEGTSTGVFLGLYGSGYLAGAGPDQMNGHLGTGSALSVASGRIAYSLGLHGPALTVDTACSSSLAALHLAIRSLRAGECDNALVGGATLLVSPNGHVEFSKLGVLSPSGRTAAFGAEADGAVWSEGAGLIMIKRLADAVRDGDRVLAVVRGSAMNQDGRSQGLSAPNGSAQERVVRSALAAAGVTPAEVDYVEAHGTGTPLGDPVEARALARVYGAGRVGRPLGIGSLKSNIGHTQAAAGISGVIKTVLALGNQTLPATLHAETPTAQLDWSANGLAVQNRAAPWNGDERPRRAGVSAFGISGTNVHVILEEAPAVAPLGENPGDGLESTLVPVSARSAGSLRGQAERLLRLLESDPGLRPEAVARSIALRRTHFDNRAAVIASDRDELLNGLRALAQGDEAADVVTGSRPALSSGKLAFVFPGQGAQWAGMARDLLERSEVFRAEFERCDAVLRAQTGWSVAAVLRGDEDVALERVEYIQPLLFAVMVSLAAVWRTAGVEPDAVVGHSQGEVAAACVAGALSLRDAAAVVAHRSRIVAETAEPGAMAMIGLPAARVAELLTDDRMSIAAINSARATVVTGAVHAVESLVETLTAEQIFVRRIDVDYASHSEYMAPVRDPLLAVLAGLQTGPTTVGWYSTVLGEPVGERALPTEYWYDNLREPVRFADAVERMLDDGYRYFVEMSAHPSMLTAITTIAEDRSREVAAIGSLRRDADGPRSLDRSLAELYTAGRDLDWDRLLPNQPPVDLPTYAWDLRSYWMEPARLDPERFGLSAVAHPILGASVAQADSGGVVFTGTVSARTHPWVLDHRVAGTVLLPGAAIVDMTVCAGHEVGATTVRELVLHAPAVIAPDAVLRIQVSVGEPDERGERTVAVHSRADDNAGWVLNGNGVLSDDIASGTTSLAPWPPQDATAVEVSDRYSELAERGYEYGPAFRGLRALWRRGQDIFAEVALPTAIEDEGYGLHPAVLDAALHAAVAADFGTAPDAVLLPFSWSGVTLHASGASTLRVHLIPAEGMTLRVHLADSTGRPVADIESLRLRPITPDALTAGIGDALYGVDWVPLRTPDEAVGDIAWSDIATAAPEPDTQPVLIVRNLHRAGDSTPNDAAPARMEFPATSTDFAATGTDLAKTGTESTAPGTELAASENNSTSPDTVVTKAATESTAAIGSAAVTGEIATADTFPVQRPSTAGIDPTATAADFAAGAELAHVGSDFAAMVRESTASVLSRVQEWLAGGADDRALIVVTSGAVVVDGVDEVAGLVDAPVWGLLRSAQTEYPGRITLVDVDDPGGVDRAVALAAGGSESQLAVRRSVAYTPRVGRVDGGVVGNAGLLRRESWRLETLGRDTVHGDNVVLGDDFGSTPLASGQVRIAVRAAGLNFRDVLIALGMYPDADAPVGGEGAGVIVEVASDVTDLAPGDRVSGLFAGIAATVVADRRTVVPIPADWSFAQAASVPIVFATAYHALVDLAGLRSGESVLIHAATGGVGMAAVQLARHLGAEIYVTAAPAKWNVLHAMGFDAAHIASSRSPEFERDFRAATGGRGVSVVLNSLTGEYIDASLRLLAPGGRFVEMGLTDLRDRAELGERFPGVEYHPFVLMDAGPDHLRHILSALLDLFAEGALTPLPVTAWDVRRTPEAMRVLSQARHIGKNVLTVPPAFDPEGTVLVTGGTGMVGSHIARHLVTDWGARYLVLTSRRGEDAPGAAELAAELTALGAVVRIIACDTADREQVRELLANVPGRHPLTAVIHAAGVLDDALFSAQTSERLDTVLRPKVDAAWHLHELTADRDLSAFVLISSVAGILGGPGQSNYAAANTFLDALAQHRQHRGLAGSSLAYGFWAETSGLSRHLDNSDRARMSRGGVAALSTREGLELFEAATTSGRPLVLPMRLDSSRGDQVAPMLRGLLRTPRRLIRADAPGAADGLAADLAGRDVTEQRRILLALIRTHAAAALGHDGPEAVEPDRTFKDLGFDSLGAVEFRNRLEQASGVRLPVTAVFDYPTPSALADFVRTTIGADTVEPATPAPVRATADDPIVIVGVGLRYPGGATTPAQLWDIVEQRRDVMTEFPADRGWDLAALYDPDPATPGTTYARAGGFLDGIGDFDAAFFGIPPREALAMDPQQRLLLEASWEAIERAGIDPKSLHGTATGVYAGVTYADYAARLAGRIPDEVEPYLGESSTFSVASGRISYTLGLHGPAVTVDTACSSSLVAMHLATRALRSGECTLALAGGVTVMSSPQVLTGFARQRGLSADGRCKAFADAADGTGFAEGVGVVVLERLSDAVANGHSVLAVVAGSAVNQDGASNGLTAPNGPAQQRVIRAALADAGVTAAEVDVVEAHGTGTTLGDPIEAQALLATYGREHTDDRPLWLGSIKSNIGHAQAAAGIAGVVKLVEAMQRGVLPATLHVDRPSRHVDWSQGSVELLTEARAWKRSEHPRRAGISGFGISGTNAHLILQEPPESEERVAPTQPIPLVPLVLSAASEAALQGQARRLRARIEADPELDLTDIGWSLVTSRSRFDERAVILASDRERVLSGLAAVADGADGPGVVRGRAGTAEETVFLFPGHGAQWAGMAVELFDTTPVFAERLTECAAAIEEFVDWSVLGVLRETADAPPLNRVDVVQPVMFAVTMALTALWESVGVTPAAVIGHSFGEITAACTAGALSLRDAALVITARGRALLPLAGAGGMLSVPLPEQTVREHLSYYGERLVIAGVNSPASTVVSGDLAAVEELHARYTADGVRARRVPIEFASHSPHVEAAHEELRTAWADVTARAGHTTVLSTVTGDVYDTGNMDGAYWYRNVREPVRFADAVRRAYELGYRKFVEVGPHPALLPVTVETLEDAGQDVFVGATLRREAGGPARFLESAARLHVAGGPVRWADVFTGSGARRVDLPTYAFDRERYWLDAGPADRDATGLGQRDAAHPLLGAVVAAADSGGVILTGRISLHAQPWLTGHTVAGTVLLPGTAFLEMAIRAGDETGAPIVRELLLEEPLVVPDRSGVDVQVTVGAADAGGDHPVSIYSRPSEDSAAQWVRHAQGVLGTTAPVLGADPGVWPPPSAEALPVDGVYDRLAERGYDYGPEFRGLHAVWRSGDELFAEVVLPESAHRDAGGFGIHPALLDAALHVLAFEHGDDRLLLPMAWTGVTLAASGARTLRVRLTRSGAGSVGLVAVDPGGQPVLAVESILTREVSPQQLSAFGFHADLLRTQWIEIPALTDDAPGVPQSWHHLTDSVPETIVYEGVPGNTPEAVRAAVRELLSVVRPFVTESRFDRSRLVICTRAAMGRDGEDVSDLAGAAVWGLARTVQSEHPGRVVLLDTDDSAGIGAALASGEPQLLVRGGAMYGARLQRIPRAEAAQSRPLSDGTVLVTGASGALGGMIARHLVTHHDARRLLLVSRRGPDAPGASALRDELTALGAEVTVAACDVADRDGLRALLDGVRLSGVVHTAGVVDDATVAALTPAQLDTVLRPKVDGALHLHELTAGQDLSLFVLFSSIAGMIGAPGQGNYAAANVVLDALAAHRRAHGLPAHSLAWGMWDTGLAAAVGDADRARLRRSGLVPLTPETGTALFDTAIGLDLPGIAPLRLDLAAIRKLPQVPPLFHALVRPTAQRAVAGDADPDTVARLAARLAALPEDAAVAVMLDLVRSRAATVLGHGSATDIAAERAFSSYGFDSLMAVEFRNTLRAATGRPLPITVVFDYPNPLELARYLVSEIRPSAETETDSDDERIRAVLQRIPIDTLRDTGLLDAILALSGEEPVESGSATTDQLDDVDAELAELDAEALIELALGDE</sequence>
<dbReference type="Pfam" id="PF14765">
    <property type="entry name" value="PS-DH"/>
    <property type="match status" value="2"/>
</dbReference>
<dbReference type="GO" id="GO:0031177">
    <property type="term" value="F:phosphopantetheine binding"/>
    <property type="evidence" value="ECO:0007669"/>
    <property type="project" value="InterPro"/>
</dbReference>
<evidence type="ECO:0000256" key="1">
    <source>
        <dbReference type="ARBA" id="ARBA00005189"/>
    </source>
</evidence>
<dbReference type="InterPro" id="IPR020807">
    <property type="entry name" value="PKS_DH"/>
</dbReference>
<dbReference type="SMART" id="SM00829">
    <property type="entry name" value="PKS_ER"/>
    <property type="match status" value="1"/>
</dbReference>
<feature type="domain" description="PKS/mFAS DH" evidence="15">
    <location>
        <begin position="1581"/>
        <end position="1852"/>
    </location>
</feature>
<dbReference type="PROSITE" id="PS52004">
    <property type="entry name" value="KS3_2"/>
    <property type="match status" value="2"/>
</dbReference>
<dbReference type="InterPro" id="IPR014043">
    <property type="entry name" value="Acyl_transferase_dom"/>
</dbReference>
<dbReference type="InterPro" id="IPR016039">
    <property type="entry name" value="Thiolase-like"/>
</dbReference>
<protein>
    <submittedName>
        <fullName evidence="16">Non-ribosomal peptide synthatase/polyketide synthase</fullName>
    </submittedName>
</protein>
<dbReference type="FunFam" id="3.40.50.12780:FF:000013">
    <property type="entry name" value="Long-chain-fatty-acid--AMP ligase FadD32"/>
    <property type="match status" value="1"/>
</dbReference>
<feature type="region of interest" description="Disordered" evidence="12">
    <location>
        <begin position="1933"/>
        <end position="1957"/>
    </location>
</feature>
<dbReference type="InterPro" id="IPR042104">
    <property type="entry name" value="PKS_dehydratase_sf"/>
</dbReference>
<evidence type="ECO:0000256" key="10">
    <source>
        <dbReference type="ARBA" id="ARBA00023315"/>
    </source>
</evidence>
<feature type="domain" description="Carrier" evidence="13">
    <location>
        <begin position="608"/>
        <end position="682"/>
    </location>
</feature>
<dbReference type="Gene3D" id="3.40.366.10">
    <property type="entry name" value="Malonyl-Coenzyme A Acyl Carrier Protein, domain 2"/>
    <property type="match status" value="2"/>
</dbReference>
<evidence type="ECO:0000256" key="2">
    <source>
        <dbReference type="ARBA" id="ARBA00006432"/>
    </source>
</evidence>
<keyword evidence="10" id="KW-0012">Acyltransferase</keyword>
<dbReference type="InterPro" id="IPR020845">
    <property type="entry name" value="AMP-binding_CS"/>
</dbReference>
<evidence type="ECO:0000256" key="7">
    <source>
        <dbReference type="ARBA" id="ARBA00022832"/>
    </source>
</evidence>
<dbReference type="eggNOG" id="COG0318">
    <property type="taxonomic scope" value="Bacteria"/>
</dbReference>
<feature type="domain" description="Ketosynthase family 3 (KS3)" evidence="14">
    <location>
        <begin position="695"/>
        <end position="1115"/>
    </location>
</feature>
<dbReference type="InterPro" id="IPR042099">
    <property type="entry name" value="ANL_N_sf"/>
</dbReference>
<evidence type="ECO:0000256" key="3">
    <source>
        <dbReference type="ARBA" id="ARBA00022450"/>
    </source>
</evidence>
<keyword evidence="5" id="KW-0436">Ligase</keyword>
<dbReference type="Pfam" id="PF08659">
    <property type="entry name" value="KR"/>
    <property type="match status" value="2"/>
</dbReference>
<dbReference type="InterPro" id="IPR020843">
    <property type="entry name" value="ER"/>
</dbReference>
<dbReference type="HOGENOM" id="CLU_000022_35_8_11"/>
<evidence type="ECO:0000259" key="15">
    <source>
        <dbReference type="PROSITE" id="PS52019"/>
    </source>
</evidence>
<dbReference type="SUPFAM" id="SSF53901">
    <property type="entry name" value="Thiolase-like"/>
    <property type="match status" value="2"/>
</dbReference>
<feature type="region of interest" description="C-terminal hotdog fold" evidence="11">
    <location>
        <begin position="1715"/>
        <end position="1852"/>
    </location>
</feature>
<dbReference type="Pfam" id="PF08240">
    <property type="entry name" value="ADH_N"/>
    <property type="match status" value="1"/>
</dbReference>
<dbReference type="GO" id="GO:0004312">
    <property type="term" value="F:fatty acid synthase activity"/>
    <property type="evidence" value="ECO:0007669"/>
    <property type="project" value="TreeGrafter"/>
</dbReference>
<dbReference type="PROSITE" id="PS00606">
    <property type="entry name" value="KS3_1"/>
    <property type="match status" value="2"/>
</dbReference>
<dbReference type="Pfam" id="PF22621">
    <property type="entry name" value="CurL-like_PKS_C"/>
    <property type="match status" value="1"/>
</dbReference>
<dbReference type="CDD" id="cd05195">
    <property type="entry name" value="enoyl_red"/>
    <property type="match status" value="1"/>
</dbReference>
<reference evidence="16 17" key="1">
    <citation type="journal article" date="2014" name="Appl. Environ. Microbiol.">
        <title>Insights into the Microbial Degradation of Rubber and Gutta-Percha by Analysis of the Complete Genome of Nocardia nova SH22a.</title>
        <authorList>
            <person name="Luo Q."/>
            <person name="Hiessl S."/>
            <person name="Poehlein A."/>
            <person name="Daniel R."/>
            <person name="Steinbuchel A."/>
        </authorList>
    </citation>
    <scope>NUCLEOTIDE SEQUENCE [LARGE SCALE GENOMIC DNA]</scope>
    <source>
        <strain evidence="16">SH22a</strain>
    </source>
</reference>
<dbReference type="eggNOG" id="COG3321">
    <property type="taxonomic scope" value="Bacteria"/>
</dbReference>
<evidence type="ECO:0000256" key="12">
    <source>
        <dbReference type="SAM" id="MobiDB-lite"/>
    </source>
</evidence>
<gene>
    <name evidence="16" type="ORF">NONO_c74330</name>
</gene>
<dbReference type="GO" id="GO:0004315">
    <property type="term" value="F:3-oxoacyl-[acyl-carrier-protein] synthase activity"/>
    <property type="evidence" value="ECO:0007669"/>
    <property type="project" value="InterPro"/>
</dbReference>
<feature type="region of interest" description="C-terminal hotdog fold" evidence="11">
    <location>
        <begin position="3868"/>
        <end position="4004"/>
    </location>
</feature>
<dbReference type="SMART" id="SM01294">
    <property type="entry name" value="PKS_PP_betabranch"/>
    <property type="match status" value="1"/>
</dbReference>
<evidence type="ECO:0000256" key="9">
    <source>
        <dbReference type="ARBA" id="ARBA00023268"/>
    </source>
</evidence>
<feature type="domain" description="Ketosynthase family 3 (KS3)" evidence="14">
    <location>
        <begin position="2835"/>
        <end position="3262"/>
    </location>
</feature>
<dbReference type="InterPro" id="IPR050091">
    <property type="entry name" value="PKS_NRPS_Biosynth_Enz"/>
</dbReference>
<evidence type="ECO:0000313" key="16">
    <source>
        <dbReference type="EMBL" id="AHH22188.1"/>
    </source>
</evidence>
<dbReference type="EMBL" id="CP006850">
    <property type="protein sequence ID" value="AHH22188.1"/>
    <property type="molecule type" value="Genomic_DNA"/>
</dbReference>
<dbReference type="InterPro" id="IPR009081">
    <property type="entry name" value="PP-bd_ACP"/>
</dbReference>
<dbReference type="InterPro" id="IPR049551">
    <property type="entry name" value="PKS_DH_C"/>
</dbReference>
<keyword evidence="17" id="KW-1185">Reference proteome</keyword>
<dbReference type="InterPro" id="IPR032821">
    <property type="entry name" value="PKS_assoc"/>
</dbReference>
<evidence type="ECO:0000256" key="5">
    <source>
        <dbReference type="ARBA" id="ARBA00022598"/>
    </source>
</evidence>
<accession>W5TTD0</accession>
<dbReference type="SMART" id="SM00825">
    <property type="entry name" value="PKS_KS"/>
    <property type="match status" value="2"/>
</dbReference>
<dbReference type="Gene3D" id="3.40.50.720">
    <property type="entry name" value="NAD(P)-binding Rossmann-like Domain"/>
    <property type="match status" value="2"/>
</dbReference>
<keyword evidence="9" id="KW-0511">Multifunctional enzyme</keyword>
<feature type="active site" description="Proton acceptor; for dehydratase activity" evidence="11">
    <location>
        <position position="3764"/>
    </location>
</feature>
<dbReference type="PANTHER" id="PTHR43775">
    <property type="entry name" value="FATTY ACID SYNTHASE"/>
    <property type="match status" value="1"/>
</dbReference>
<dbReference type="Pfam" id="PF16197">
    <property type="entry name" value="KAsynt_C_assoc"/>
    <property type="match status" value="1"/>
</dbReference>
<dbReference type="InterPro" id="IPR014030">
    <property type="entry name" value="Ketoacyl_synth_N"/>
</dbReference>
<dbReference type="Pfam" id="PF13602">
    <property type="entry name" value="ADH_zinc_N_2"/>
    <property type="match status" value="1"/>
</dbReference>
<dbReference type="SUPFAM" id="SSF55048">
    <property type="entry name" value="Probable ACP-binding domain of malonyl-CoA ACP transacylase"/>
    <property type="match status" value="2"/>
</dbReference>
<feature type="active site" description="Proton donor; for dehydratase activity" evidence="11">
    <location>
        <position position="3929"/>
    </location>
</feature>
<feature type="domain" description="Carrier" evidence="13">
    <location>
        <begin position="2742"/>
        <end position="2817"/>
    </location>
</feature>
<dbReference type="Gene3D" id="3.90.180.10">
    <property type="entry name" value="Medium-chain alcohol dehydrogenases, catalytic domain"/>
    <property type="match status" value="1"/>
</dbReference>
<dbReference type="InterPro" id="IPR040097">
    <property type="entry name" value="FAAL/FAAC"/>
</dbReference>
<dbReference type="InterPro" id="IPR013154">
    <property type="entry name" value="ADH-like_N"/>
</dbReference>
<dbReference type="InterPro" id="IPR016035">
    <property type="entry name" value="Acyl_Trfase/lysoPLipase"/>
</dbReference>
<dbReference type="InterPro" id="IPR018201">
    <property type="entry name" value="Ketoacyl_synth_AS"/>
</dbReference>
<dbReference type="GO" id="GO:0071766">
    <property type="term" value="P:Actinobacterium-type cell wall biogenesis"/>
    <property type="evidence" value="ECO:0007669"/>
    <property type="project" value="UniProtKB-ARBA"/>
</dbReference>
<dbReference type="GO" id="GO:0006633">
    <property type="term" value="P:fatty acid biosynthetic process"/>
    <property type="evidence" value="ECO:0007669"/>
    <property type="project" value="InterPro"/>
</dbReference>
<dbReference type="GO" id="GO:0016874">
    <property type="term" value="F:ligase activity"/>
    <property type="evidence" value="ECO:0007669"/>
    <property type="project" value="UniProtKB-KW"/>
</dbReference>
<dbReference type="Pfam" id="PF00109">
    <property type="entry name" value="ketoacyl-synt"/>
    <property type="match status" value="2"/>
</dbReference>
<dbReference type="InterPro" id="IPR055123">
    <property type="entry name" value="SpnB-like_Rossmann"/>
</dbReference>